<feature type="transmembrane region" description="Helical" evidence="1">
    <location>
        <begin position="104"/>
        <end position="122"/>
    </location>
</feature>
<dbReference type="AlphaFoldDB" id="A0A255Z0Z2"/>
<name>A0A255Z0Z2_9FLAO</name>
<evidence type="ECO:0008006" key="4">
    <source>
        <dbReference type="Google" id="ProtNLM"/>
    </source>
</evidence>
<accession>A0A255Z0Z2</accession>
<keyword evidence="3" id="KW-1185">Reference proteome</keyword>
<dbReference type="Pfam" id="PF11188">
    <property type="entry name" value="DUF2975"/>
    <property type="match status" value="1"/>
</dbReference>
<dbReference type="RefSeq" id="WP_094415563.1">
    <property type="nucleotide sequence ID" value="NZ_NOXV01000286.1"/>
</dbReference>
<reference evidence="2 3" key="1">
    <citation type="submission" date="2017-07" db="EMBL/GenBank/DDBJ databases">
        <title>Flavobacterium cyanobacteriorum sp. nov., isolated from cyanobacterial aggregates in a eutrophic lake.</title>
        <authorList>
            <person name="Cai H."/>
        </authorList>
    </citation>
    <scope>NUCLEOTIDE SEQUENCE [LARGE SCALE GENOMIC DNA]</scope>
    <source>
        <strain evidence="2 3">TH021</strain>
    </source>
</reference>
<evidence type="ECO:0000313" key="2">
    <source>
        <dbReference type="EMBL" id="OYQ35122.1"/>
    </source>
</evidence>
<feature type="transmembrane region" description="Helical" evidence="1">
    <location>
        <begin position="55"/>
        <end position="76"/>
    </location>
</feature>
<dbReference type="EMBL" id="NOXV01000286">
    <property type="protein sequence ID" value="OYQ35122.1"/>
    <property type="molecule type" value="Genomic_DNA"/>
</dbReference>
<keyword evidence="1" id="KW-0472">Membrane</keyword>
<sequence>MQRLSLLRSIIGILFFFSMLGVIVGLPLILIVLIFPTKVPFNFNGYLLNADKMEIVFLSAVIYAAHCAFTYGLYLLKKTLALFSKRIFFDQKVIFYLGRTGKSFLISGLLWIVPLFFCYLPADNRVKTNTDADGFAIPIFHLAIGLFFTVLSEVFLMAKKMKEENELTI</sequence>
<dbReference type="OrthoDB" id="1448668at2"/>
<feature type="transmembrane region" description="Helical" evidence="1">
    <location>
        <begin position="134"/>
        <end position="156"/>
    </location>
</feature>
<feature type="transmembrane region" description="Helical" evidence="1">
    <location>
        <begin position="12"/>
        <end position="35"/>
    </location>
</feature>
<dbReference type="Proteomes" id="UP000216605">
    <property type="component" value="Unassembled WGS sequence"/>
</dbReference>
<organism evidence="2 3">
    <name type="scientific">Flavobacterium cyanobacteriorum</name>
    <dbReference type="NCBI Taxonomy" id="2022802"/>
    <lineage>
        <taxon>Bacteria</taxon>
        <taxon>Pseudomonadati</taxon>
        <taxon>Bacteroidota</taxon>
        <taxon>Flavobacteriia</taxon>
        <taxon>Flavobacteriales</taxon>
        <taxon>Flavobacteriaceae</taxon>
        <taxon>Flavobacterium</taxon>
    </lineage>
</organism>
<evidence type="ECO:0000256" key="1">
    <source>
        <dbReference type="SAM" id="Phobius"/>
    </source>
</evidence>
<dbReference type="InterPro" id="IPR021354">
    <property type="entry name" value="DUF2975"/>
</dbReference>
<comment type="caution">
    <text evidence="2">The sequence shown here is derived from an EMBL/GenBank/DDBJ whole genome shotgun (WGS) entry which is preliminary data.</text>
</comment>
<protein>
    <recommendedName>
        <fullName evidence="4">DUF2975 domain-containing protein</fullName>
    </recommendedName>
</protein>
<keyword evidence="1" id="KW-0812">Transmembrane</keyword>
<evidence type="ECO:0000313" key="3">
    <source>
        <dbReference type="Proteomes" id="UP000216605"/>
    </source>
</evidence>
<keyword evidence="1" id="KW-1133">Transmembrane helix</keyword>
<gene>
    <name evidence="2" type="ORF">CHU92_11125</name>
</gene>
<proteinExistence type="predicted"/>